<dbReference type="AlphaFoldDB" id="A0A9Q1RRS7"/>
<evidence type="ECO:0000313" key="1">
    <source>
        <dbReference type="EMBL" id="KAJ8570221.1"/>
    </source>
</evidence>
<dbReference type="EMBL" id="JAJAGQ010000002">
    <property type="protein sequence ID" value="KAJ8570221.1"/>
    <property type="molecule type" value="Genomic_DNA"/>
</dbReference>
<dbReference type="Proteomes" id="UP001152561">
    <property type="component" value="Unassembled WGS sequence"/>
</dbReference>
<comment type="caution">
    <text evidence="1">The sequence shown here is derived from an EMBL/GenBank/DDBJ whole genome shotgun (WGS) entry which is preliminary data.</text>
</comment>
<evidence type="ECO:0000313" key="2">
    <source>
        <dbReference type="Proteomes" id="UP001152561"/>
    </source>
</evidence>
<reference evidence="2" key="1">
    <citation type="journal article" date="2023" name="Proc. Natl. Acad. Sci. U.S.A.">
        <title>Genomic and structural basis for evolution of tropane alkaloid biosynthesis.</title>
        <authorList>
            <person name="Wanga Y.-J."/>
            <person name="Taina T."/>
            <person name="Yua J.-Y."/>
            <person name="Lia J."/>
            <person name="Xua B."/>
            <person name="Chenc J."/>
            <person name="D'Auriad J.C."/>
            <person name="Huanga J.-P."/>
            <person name="Huanga S.-X."/>
        </authorList>
    </citation>
    <scope>NUCLEOTIDE SEQUENCE [LARGE SCALE GENOMIC DNA]</scope>
    <source>
        <strain evidence="2">cv. KIB-2019</strain>
    </source>
</reference>
<protein>
    <submittedName>
        <fullName evidence="1">Uncharacterized protein</fullName>
    </submittedName>
</protein>
<proteinExistence type="predicted"/>
<organism evidence="1 2">
    <name type="scientific">Anisodus acutangulus</name>
    <dbReference type="NCBI Taxonomy" id="402998"/>
    <lineage>
        <taxon>Eukaryota</taxon>
        <taxon>Viridiplantae</taxon>
        <taxon>Streptophyta</taxon>
        <taxon>Embryophyta</taxon>
        <taxon>Tracheophyta</taxon>
        <taxon>Spermatophyta</taxon>
        <taxon>Magnoliopsida</taxon>
        <taxon>eudicotyledons</taxon>
        <taxon>Gunneridae</taxon>
        <taxon>Pentapetalae</taxon>
        <taxon>asterids</taxon>
        <taxon>lamiids</taxon>
        <taxon>Solanales</taxon>
        <taxon>Solanaceae</taxon>
        <taxon>Solanoideae</taxon>
        <taxon>Hyoscyameae</taxon>
        <taxon>Anisodus</taxon>
    </lineage>
</organism>
<keyword evidence="2" id="KW-1185">Reference proteome</keyword>
<accession>A0A9Q1RRS7</accession>
<sequence length="72" mass="8087">MSPVVQKRRISKLFSFTIPLFISLTDSSNSPTAVAVHPCLRSRLAKREKKEESEAAADYLCNGFQAKFRSII</sequence>
<gene>
    <name evidence="1" type="ORF">K7X08_006798</name>
</gene>
<name>A0A9Q1RRS7_9SOLA</name>